<keyword evidence="2" id="KW-1185">Reference proteome</keyword>
<reference evidence="1 2" key="1">
    <citation type="submission" date="2018-08" db="EMBL/GenBank/DDBJ databases">
        <title>Erythrobacter zhengii sp.nov., a bacterium isolated from deep-sea sediment.</title>
        <authorList>
            <person name="Fang C."/>
            <person name="Wu Y.-H."/>
            <person name="Sun C."/>
            <person name="Wang H."/>
            <person name="Cheng H."/>
            <person name="Meng F.-X."/>
            <person name="Wang C.-S."/>
            <person name="Xu X.-W."/>
        </authorList>
    </citation>
    <scope>NUCLEOTIDE SEQUENCE [LARGE SCALE GENOMIC DNA]</scope>
    <source>
        <strain evidence="1 2">V18</strain>
    </source>
</reference>
<dbReference type="Proteomes" id="UP000286576">
    <property type="component" value="Unassembled WGS sequence"/>
</dbReference>
<gene>
    <name evidence="1" type="ORF">D2V07_17695</name>
</gene>
<proteinExistence type="predicted"/>
<dbReference type="RefSeq" id="WP_119588228.1">
    <property type="nucleotide sequence ID" value="NZ_CAWODQ010000008.1"/>
</dbReference>
<organism evidence="1 2">
    <name type="scientific">Aurantiacibacter zhengii</name>
    <dbReference type="NCBI Taxonomy" id="2307003"/>
    <lineage>
        <taxon>Bacteria</taxon>
        <taxon>Pseudomonadati</taxon>
        <taxon>Pseudomonadota</taxon>
        <taxon>Alphaproteobacteria</taxon>
        <taxon>Sphingomonadales</taxon>
        <taxon>Erythrobacteraceae</taxon>
        <taxon>Aurantiacibacter</taxon>
    </lineage>
</organism>
<dbReference type="OrthoDB" id="3397773at2"/>
<evidence type="ECO:0000313" key="2">
    <source>
        <dbReference type="Proteomes" id="UP000286576"/>
    </source>
</evidence>
<dbReference type="AlphaFoldDB" id="A0A418NND2"/>
<sequence length="329" mass="35939">MTDTATIERDPRWLPHALDLAGRRLQFVKMPRETLSQPPFLADFQPATPQDEAWLSFAEVEAMEPETGPLHFIFHTAFCRSTLLVRALEIEGTSAGLAEPGIIARLAGAGDAARSLIKPVCDLLSRPWGEGEAVFVKPTNHANMLIPALLAARPDASAVLMTNDLAPFLRSVARRGLMGRRWGRQLYLELMGYAGMDLGMDAREQFSMTDLQAASVGWFLSQRWFAQLAASPEGQRLRVLDGDRFDADRKKTLEAVFDQAGMSVPGATISAVTGGPRFASHAKLGGSFTDTEGEGASAIVAEEIEQMRQWTGMIAQQAGLQVPLRQTLF</sequence>
<comment type="caution">
    <text evidence="1">The sequence shown here is derived from an EMBL/GenBank/DDBJ whole genome shotgun (WGS) entry which is preliminary data.</text>
</comment>
<evidence type="ECO:0008006" key="3">
    <source>
        <dbReference type="Google" id="ProtNLM"/>
    </source>
</evidence>
<protein>
    <recommendedName>
        <fullName evidence="3">Sulfotransferase family protein</fullName>
    </recommendedName>
</protein>
<dbReference type="EMBL" id="QXFL01000016">
    <property type="protein sequence ID" value="RIV82679.1"/>
    <property type="molecule type" value="Genomic_DNA"/>
</dbReference>
<evidence type="ECO:0000313" key="1">
    <source>
        <dbReference type="EMBL" id="RIV82679.1"/>
    </source>
</evidence>
<accession>A0A418NND2</accession>
<name>A0A418NND2_9SPHN</name>